<feature type="signal peptide" evidence="2">
    <location>
        <begin position="1"/>
        <end position="30"/>
    </location>
</feature>
<accession>A0A1Y1YEN5</accession>
<evidence type="ECO:0000313" key="4">
    <source>
        <dbReference type="Proteomes" id="UP000193498"/>
    </source>
</evidence>
<dbReference type="AlphaFoldDB" id="A0A1Y1YEN5"/>
<gene>
    <name evidence="3" type="ORF">K493DRAFT_300881</name>
</gene>
<sequence>MIGNISKPQLGAIGMALIALGLGNTAGVRADETIVDDVDVWEPKEVNTGIVYNDAFAGSRSGSRIKKTTTRKIGKTLLPRRSGTRQITRGGFDGSRIDGETSYSFIPSSSDEPPIIKRVNGRTIRYIKTGTQRFLTRRVSSSKPSAKWTRYIYPTTRRRYGSRAGQTRIMYENDEDMLDSEGKTFYRRVGGNIVRYIQAPRKISRIRHFSNRKYSKNSSLDRKVRTLSKSLILLFKKMTGLNRSFKTYQRILAGSFKRRDRTMRSILKTLNRLVRSNNKRKMYVTKIMSSSNPKWSALKEIDGSSLGDKSIDIRSFKSKSGLYKAKTPILGRLQTYDSGKGSQSRKAQTLGPSKVDLLYRSKSSKRGKTYVDKAPEQPDDRDDINAGY</sequence>
<evidence type="ECO:0000313" key="3">
    <source>
        <dbReference type="EMBL" id="ORX96472.1"/>
    </source>
</evidence>
<dbReference type="InParanoid" id="A0A1Y1YEN5"/>
<feature type="chain" id="PRO_5012327437" evidence="2">
    <location>
        <begin position="31"/>
        <end position="388"/>
    </location>
</feature>
<dbReference type="Proteomes" id="UP000193498">
    <property type="component" value="Unassembled WGS sequence"/>
</dbReference>
<keyword evidence="2" id="KW-0732">Signal</keyword>
<proteinExistence type="predicted"/>
<reference evidence="3 4" key="1">
    <citation type="submission" date="2016-07" db="EMBL/GenBank/DDBJ databases">
        <title>Pervasive Adenine N6-methylation of Active Genes in Fungi.</title>
        <authorList>
            <consortium name="DOE Joint Genome Institute"/>
            <person name="Mondo S.J."/>
            <person name="Dannebaum R.O."/>
            <person name="Kuo R.C."/>
            <person name="Labutti K."/>
            <person name="Haridas S."/>
            <person name="Kuo A."/>
            <person name="Salamov A."/>
            <person name="Ahrendt S.R."/>
            <person name="Lipzen A."/>
            <person name="Sullivan W."/>
            <person name="Andreopoulos W.B."/>
            <person name="Clum A."/>
            <person name="Lindquist E."/>
            <person name="Daum C."/>
            <person name="Ramamoorthy G.K."/>
            <person name="Gryganskyi A."/>
            <person name="Culley D."/>
            <person name="Magnuson J.K."/>
            <person name="James T.Y."/>
            <person name="O'Malley M.A."/>
            <person name="Stajich J.E."/>
            <person name="Spatafora J.W."/>
            <person name="Visel A."/>
            <person name="Grigoriev I.V."/>
        </authorList>
    </citation>
    <scope>NUCLEOTIDE SEQUENCE [LARGE SCALE GENOMIC DNA]</scope>
    <source>
        <strain evidence="3 4">CBS 931.73</strain>
    </source>
</reference>
<keyword evidence="4" id="KW-1185">Reference proteome</keyword>
<protein>
    <submittedName>
        <fullName evidence="3">Uncharacterized protein</fullName>
    </submittedName>
</protein>
<evidence type="ECO:0000256" key="1">
    <source>
        <dbReference type="SAM" id="MobiDB-lite"/>
    </source>
</evidence>
<evidence type="ECO:0000256" key="2">
    <source>
        <dbReference type="SAM" id="SignalP"/>
    </source>
</evidence>
<feature type="compositionally biased region" description="Polar residues" evidence="1">
    <location>
        <begin position="335"/>
        <end position="351"/>
    </location>
</feature>
<dbReference type="EMBL" id="MCFE01000153">
    <property type="protein sequence ID" value="ORX96472.1"/>
    <property type="molecule type" value="Genomic_DNA"/>
</dbReference>
<feature type="compositionally biased region" description="Basic and acidic residues" evidence="1">
    <location>
        <begin position="369"/>
        <end position="378"/>
    </location>
</feature>
<feature type="region of interest" description="Disordered" evidence="1">
    <location>
        <begin position="334"/>
        <end position="388"/>
    </location>
</feature>
<organism evidence="3 4">
    <name type="scientific">Basidiobolus meristosporus CBS 931.73</name>
    <dbReference type="NCBI Taxonomy" id="1314790"/>
    <lineage>
        <taxon>Eukaryota</taxon>
        <taxon>Fungi</taxon>
        <taxon>Fungi incertae sedis</taxon>
        <taxon>Zoopagomycota</taxon>
        <taxon>Entomophthoromycotina</taxon>
        <taxon>Basidiobolomycetes</taxon>
        <taxon>Basidiobolales</taxon>
        <taxon>Basidiobolaceae</taxon>
        <taxon>Basidiobolus</taxon>
    </lineage>
</organism>
<name>A0A1Y1YEN5_9FUNG</name>
<comment type="caution">
    <text evidence="3">The sequence shown here is derived from an EMBL/GenBank/DDBJ whole genome shotgun (WGS) entry which is preliminary data.</text>
</comment>